<evidence type="ECO:0000256" key="2">
    <source>
        <dbReference type="ARBA" id="ARBA00012692"/>
    </source>
</evidence>
<evidence type="ECO:0000256" key="1">
    <source>
        <dbReference type="ARBA" id="ARBA00004830"/>
    </source>
</evidence>
<comment type="pathway">
    <text evidence="1">One-carbon metabolism; methanogenesis from CO(2); 5,10-methenyl-5,6,7,8-tetrahydromethanopterin from CO(2): step 1/3.</text>
</comment>
<dbReference type="EMBL" id="AP011526">
    <property type="protein sequence ID" value="BAP61205.1"/>
    <property type="molecule type" value="Genomic_DNA"/>
</dbReference>
<proteinExistence type="predicted"/>
<dbReference type="EC" id="1.2.7.12" evidence="2"/>
<dbReference type="SUPFAM" id="SSF69336">
    <property type="entry name" value="Alpha subunit of glutamate synthase, C-terminal domain"/>
    <property type="match status" value="1"/>
</dbReference>
<dbReference type="Gene3D" id="2.160.20.60">
    <property type="entry name" value="Glutamate synthase, alpha subunit, C-terminal domain"/>
    <property type="match status" value="2"/>
</dbReference>
<evidence type="ECO:0000256" key="4">
    <source>
        <dbReference type="ARBA" id="ARBA00048228"/>
    </source>
</evidence>
<organism evidence="5 6">
    <name type="scientific">Methanococcus maripaludis KA1</name>
    <dbReference type="NCBI Taxonomy" id="637914"/>
    <lineage>
        <taxon>Archaea</taxon>
        <taxon>Methanobacteriati</taxon>
        <taxon>Methanobacteriota</taxon>
        <taxon>Methanomada group</taxon>
        <taxon>Methanococci</taxon>
        <taxon>Methanococcales</taxon>
        <taxon>Methanococcaceae</taxon>
        <taxon>Methanococcus</taxon>
    </lineage>
</organism>
<protein>
    <recommendedName>
        <fullName evidence="2">formylmethanofuran dehydrogenase</fullName>
        <ecNumber evidence="2">1.2.7.12</ecNumber>
    </recommendedName>
</protein>
<name>A0A2Z5PI77_METMI</name>
<dbReference type="PANTHER" id="PTHR39673:SF5">
    <property type="entry name" value="TUNGSTEN-CONTAINING FORMYLMETHANOFURAN DEHYDROGENASE 2 SUBUNIT C"/>
    <property type="match status" value="1"/>
</dbReference>
<dbReference type="InterPro" id="IPR017550">
    <property type="entry name" value="Formylmethanofuran_DH_suC"/>
</dbReference>
<dbReference type="AlphaFoldDB" id="A0A2Z5PI77"/>
<dbReference type="InterPro" id="IPR036485">
    <property type="entry name" value="Glu_synth_asu_C_sf"/>
</dbReference>
<reference evidence="5 6" key="1">
    <citation type="submission" date="2009-06" db="EMBL/GenBank/DDBJ databases">
        <title>Molecular Evidence for Microbiologically Influenced Corrosion from genome of Methanogen.</title>
        <authorList>
            <person name="Ito N."/>
            <person name="Tsurumaru H."/>
            <person name="Shimizu A."/>
            <person name="Harada T."/>
            <person name="Hosoyama A."/>
            <person name="Horikawa H."/>
            <person name="Wakai S."/>
            <person name="Sasaki K."/>
            <person name="Nishijima K."/>
            <person name="Ataku H."/>
            <person name="Yamazaki J."/>
            <person name="Mise M."/>
            <person name="Yamazaki S."/>
            <person name="Tanikawa S."/>
            <person name="Harayama S."/>
            <person name="Fujita N."/>
        </authorList>
    </citation>
    <scope>NUCLEOTIDE SEQUENCE [LARGE SCALE GENOMIC DNA]</scope>
    <source>
        <strain evidence="6">KA1 ( NBRC 102054)</strain>
    </source>
</reference>
<evidence type="ECO:0000256" key="3">
    <source>
        <dbReference type="ARBA" id="ARBA00022737"/>
    </source>
</evidence>
<dbReference type="UniPathway" id="UPA00640">
    <property type="reaction ID" value="UER00692"/>
</dbReference>
<dbReference type="KEGG" id="mmak:MMKA1_10880"/>
<dbReference type="GO" id="GO:0046914">
    <property type="term" value="F:transition metal ion binding"/>
    <property type="evidence" value="ECO:0007669"/>
    <property type="project" value="InterPro"/>
</dbReference>
<keyword evidence="3" id="KW-0677">Repeat</keyword>
<dbReference type="CDD" id="cd00980">
    <property type="entry name" value="FwdC/FmdC"/>
    <property type="match status" value="1"/>
</dbReference>
<evidence type="ECO:0000313" key="5">
    <source>
        <dbReference type="EMBL" id="BAP61205.1"/>
    </source>
</evidence>
<evidence type="ECO:0000313" key="6">
    <source>
        <dbReference type="Proteomes" id="UP000264208"/>
    </source>
</evidence>
<dbReference type="Proteomes" id="UP000264208">
    <property type="component" value="Chromosome"/>
</dbReference>
<sequence>MTTAAENIIHPMEENVEKDVKEIILELTESPNVLDVECISPDVFAGKTLEDIKNLPVYNGKKKKVLSDFFKISGEVGDTPENTKIIINGDLSRVKNIGKEMSSGEIVINGNVGMYVGALMKGGKIVVNGDADSFAGQQMKGGELIIKGNAGNYLGSSYRGDWRGMKGGTIIVEGNAGDEVGEYLSGGKIIIKGNVGLLCGIHINKGIIIVEGNADGRVGAEAEGKGIIVIKGKIKIGHVSFLYDGEVVNPSINDDTIEGRYYKFIGDTACRGNKKTVIYASAEHNEHLLPNNPLPVSNTDIYELMP</sequence>
<gene>
    <name evidence="5" type="primary">fwdC</name>
    <name evidence="5" type="ORF">MMKA1_10880</name>
</gene>
<dbReference type="NCBIfam" id="TIGR03122">
    <property type="entry name" value="one_C_dehyd_C"/>
    <property type="match status" value="1"/>
</dbReference>
<comment type="catalytic activity">
    <reaction evidence="4">
        <text>N-formylmethanofuran + 2 oxidized [2Fe-2S]-[ferredoxin] + H2O = methanofuran + 2 reduced [2Fe-2S]-[ferredoxin] + CO2 + H(+)</text>
        <dbReference type="Rhea" id="RHEA:19841"/>
        <dbReference type="Rhea" id="RHEA-COMP:10000"/>
        <dbReference type="Rhea" id="RHEA-COMP:10001"/>
        <dbReference type="ChEBI" id="CHEBI:15377"/>
        <dbReference type="ChEBI" id="CHEBI:15378"/>
        <dbReference type="ChEBI" id="CHEBI:16526"/>
        <dbReference type="ChEBI" id="CHEBI:33737"/>
        <dbReference type="ChEBI" id="CHEBI:33738"/>
        <dbReference type="ChEBI" id="CHEBI:57727"/>
        <dbReference type="ChEBI" id="CHEBI:58151"/>
        <dbReference type="EC" id="1.2.7.12"/>
    </reaction>
</comment>
<accession>A0A2Z5PI77</accession>
<dbReference type="GO" id="GO:0019386">
    <property type="term" value="P:methanogenesis, from carbon dioxide"/>
    <property type="evidence" value="ECO:0007669"/>
    <property type="project" value="UniProtKB-UniPathway"/>
</dbReference>
<dbReference type="PANTHER" id="PTHR39673">
    <property type="entry name" value="TUNGSTEN FORMYLMETHANOFURAN DEHYDROGENASE, SUBUNIT C (FWDC)"/>
    <property type="match status" value="1"/>
</dbReference>
<keyword evidence="5" id="KW-0560">Oxidoreductase</keyword>
<dbReference type="GO" id="GO:0018493">
    <property type="term" value="F:formylmethanofuran dehydrogenase activity"/>
    <property type="evidence" value="ECO:0007669"/>
    <property type="project" value="UniProtKB-EC"/>
</dbReference>